<comment type="similarity">
    <text evidence="2">Belongs to the acetate uptake transporter (AceTr) (TC 2.A.96) family.</text>
</comment>
<dbReference type="InterPro" id="IPR000791">
    <property type="entry name" value="Gpr1/Fun34/SatP-like"/>
</dbReference>
<organism evidence="6 7">
    <name type="scientific">Streptomyces lavendulae subsp. lavendulae</name>
    <dbReference type="NCBI Taxonomy" id="58340"/>
    <lineage>
        <taxon>Bacteria</taxon>
        <taxon>Bacillati</taxon>
        <taxon>Actinomycetota</taxon>
        <taxon>Actinomycetes</taxon>
        <taxon>Kitasatosporales</taxon>
        <taxon>Streptomycetaceae</taxon>
        <taxon>Streptomyces</taxon>
    </lineage>
</organism>
<gene>
    <name evidence="6" type="ORF">SLAV_06405</name>
</gene>
<evidence type="ECO:0000256" key="5">
    <source>
        <dbReference type="ARBA" id="ARBA00023136"/>
    </source>
</evidence>
<keyword evidence="7" id="KW-1185">Reference proteome</keyword>
<dbReference type="EMBL" id="CP024985">
    <property type="protein sequence ID" value="ATZ23186.1"/>
    <property type="molecule type" value="Genomic_DNA"/>
</dbReference>
<dbReference type="GO" id="GO:0016020">
    <property type="term" value="C:membrane"/>
    <property type="evidence" value="ECO:0007669"/>
    <property type="project" value="UniProtKB-SubCell"/>
</dbReference>
<dbReference type="AlphaFoldDB" id="A0A2K8P8Y7"/>
<dbReference type="GeneID" id="49382399"/>
<protein>
    <submittedName>
        <fullName evidence="6">Uncharacterized protein</fullName>
    </submittedName>
</protein>
<evidence type="ECO:0000256" key="4">
    <source>
        <dbReference type="ARBA" id="ARBA00022989"/>
    </source>
</evidence>
<dbReference type="Proteomes" id="UP000231791">
    <property type="component" value="Chromosome"/>
</dbReference>
<evidence type="ECO:0000313" key="6">
    <source>
        <dbReference type="EMBL" id="ATZ23186.1"/>
    </source>
</evidence>
<dbReference type="RefSeq" id="WP_051840061.1">
    <property type="nucleotide sequence ID" value="NZ_CP024985.1"/>
</dbReference>
<reference evidence="6 7" key="1">
    <citation type="submission" date="2017-11" db="EMBL/GenBank/DDBJ databases">
        <title>Complete genome sequence of Streptomyces lavendulae subsp. lavendulae CCM 3239 (formerly 'Streptomyces aureofaciens CCM 3239'), the producer of the angucycline-type antibiotic auricin.</title>
        <authorList>
            <person name="Busche T."/>
            <person name="Novakova R."/>
            <person name="Al'Dilaimi A."/>
            <person name="Homerova D."/>
            <person name="Feckova L."/>
            <person name="Rezuchova B."/>
            <person name="Mingyar E."/>
            <person name="Csolleiova D."/>
            <person name="Bekeova C."/>
            <person name="Winkler A."/>
            <person name="Sevcikova B."/>
            <person name="Kalinowski J."/>
            <person name="Kormanec J."/>
            <person name="Ruckert C."/>
        </authorList>
    </citation>
    <scope>NUCLEOTIDE SEQUENCE [LARGE SCALE GENOMIC DNA]</scope>
    <source>
        <strain evidence="6 7">CCM 3239</strain>
    </source>
</reference>
<sequence length="131" mass="13164">MAVLAASWLVQGVLLAAGPAPEARHTLGLFLLTAAVALLVPLAASGRSNLAASAVIGCATLRMALTGIHQLTRSPSWEDAAGATGLALTLLALYGATAFALEDTHGRPVLPVGRYGSGSGATEEPGIRPLL</sequence>
<evidence type="ECO:0000256" key="2">
    <source>
        <dbReference type="ARBA" id="ARBA00005587"/>
    </source>
</evidence>
<name>A0A2K8P8Y7_STRLA</name>
<dbReference type="Pfam" id="PF01184">
    <property type="entry name" value="Gpr1_Fun34_YaaH"/>
    <property type="match status" value="1"/>
</dbReference>
<dbReference type="KEGG" id="slx:SLAV_06405"/>
<accession>A0A2K8P8Y7</accession>
<keyword evidence="4" id="KW-1133">Transmembrane helix</keyword>
<comment type="subcellular location">
    <subcellularLocation>
        <location evidence="1">Membrane</location>
        <topology evidence="1">Multi-pass membrane protein</topology>
    </subcellularLocation>
</comment>
<evidence type="ECO:0000313" key="7">
    <source>
        <dbReference type="Proteomes" id="UP000231791"/>
    </source>
</evidence>
<keyword evidence="5" id="KW-0472">Membrane</keyword>
<keyword evidence="3" id="KW-0812">Transmembrane</keyword>
<evidence type="ECO:0000256" key="3">
    <source>
        <dbReference type="ARBA" id="ARBA00022692"/>
    </source>
</evidence>
<proteinExistence type="inferred from homology"/>
<evidence type="ECO:0000256" key="1">
    <source>
        <dbReference type="ARBA" id="ARBA00004141"/>
    </source>
</evidence>